<feature type="domain" description="Clp1 P-loop" evidence="10">
    <location>
        <begin position="274"/>
        <end position="473"/>
    </location>
</feature>
<sequence length="777" mass="84529">MSAFSLRKQMLEKKEAAARAATEEAVAAVSAEHVSVTEASSIRPAAAEAKVLTQSQTRKETELTEMLASFAPVAAPEQGSAMSTSEQAKSKASVRLAPTSRLAAPLLRSSFQPNKQNFHQKANGHMLLKLVDGERLVILGSYGLSIKSGAVTLSGATLQASESTHWVHAPRCYALPVVRCTDDATILVQPHPAGLSLHQLGRFSPMFTRIWNESSVTSRTGRSGTFQILFTSGDESAITRDLTSPPEWNKLISESVSPMQHNAKNGQPVLFVCGPKSSGKSTFSRLLVNRLLTKTSSTARKWHVPSVAVLDIDPGQPEFATPGSLSLVQVREPSLSPPLCRPYISNDGMVGNSLIRSHELASVSPATDPDHYIESVLDLYSLYRRDLRSSVPLVVNTPGWIQGTGLEILTELVNKMRPTQVIYMSQEGPEETVKVLKSAYHGVPFLELPSQPGDLKVRTAAHLRMMQTMSYFHLDMTSATLPESTSSKTQQRRSHLSWLTTPVSAIRPWAVPYAGTQSGILGVIWYDSQPPANLVADAMNGTVVSIVAIENLKAFRMGRRLHEESNTEMQVDAVDNNEPAEGSDSTTASLRLPPYVRSPEGIPLVLNPDDKKLDPRYSRKLGIALVRGIDSKSRELHLLTPLPADKALDEVIQQDCLGVVLVCGKLDLPTWAYTEDFFFQNESRDNKCSIPIAMDDSADDDSGEDDTAALNENGAVGITQFAPALSSTVSTTNEKSPVPDIPWVEILQGSQKRDLGSRVWRVRRDLGRNANGNAGGD</sequence>
<evidence type="ECO:0000256" key="4">
    <source>
        <dbReference type="ARBA" id="ARBA00019824"/>
    </source>
</evidence>
<organism evidence="11 12">
    <name type="scientific">Sporothrix epigloea</name>
    <dbReference type="NCBI Taxonomy" id="1892477"/>
    <lineage>
        <taxon>Eukaryota</taxon>
        <taxon>Fungi</taxon>
        <taxon>Dikarya</taxon>
        <taxon>Ascomycota</taxon>
        <taxon>Pezizomycotina</taxon>
        <taxon>Sordariomycetes</taxon>
        <taxon>Sordariomycetidae</taxon>
        <taxon>Ophiostomatales</taxon>
        <taxon>Ophiostomataceae</taxon>
        <taxon>Sporothrix</taxon>
    </lineage>
</organism>
<dbReference type="InterPro" id="IPR032319">
    <property type="entry name" value="CLP1_P"/>
</dbReference>
<protein>
    <recommendedName>
        <fullName evidence="4">Polynucleotide 5'-hydroxyl-kinase GRC3</fullName>
    </recommendedName>
    <alternativeName>
        <fullName evidence="3">Polynucleotide 5'-hydroxyl-kinase grc3</fullName>
    </alternativeName>
</protein>
<dbReference type="SUPFAM" id="SSF52540">
    <property type="entry name" value="P-loop containing nucleoside triphosphate hydrolases"/>
    <property type="match status" value="1"/>
</dbReference>
<dbReference type="Gene3D" id="3.40.50.300">
    <property type="entry name" value="P-loop containing nucleotide triphosphate hydrolases"/>
    <property type="match status" value="1"/>
</dbReference>
<feature type="region of interest" description="Disordered" evidence="9">
    <location>
        <begin position="564"/>
        <end position="592"/>
    </location>
</feature>
<evidence type="ECO:0000256" key="7">
    <source>
        <dbReference type="ARBA" id="ARBA00022777"/>
    </source>
</evidence>
<name>A0ABP0DW27_9PEZI</name>
<comment type="function">
    <text evidence="1">Polynucleotide 5'-kinase involved in rRNA processing.</text>
</comment>
<dbReference type="InterPro" id="IPR045116">
    <property type="entry name" value="Clp1/Grc3"/>
</dbReference>
<reference evidence="11 12" key="1">
    <citation type="submission" date="2024-01" db="EMBL/GenBank/DDBJ databases">
        <authorList>
            <person name="Allen C."/>
            <person name="Tagirdzhanova G."/>
        </authorList>
    </citation>
    <scope>NUCLEOTIDE SEQUENCE [LARGE SCALE GENOMIC DNA]</scope>
    <source>
        <strain evidence="11 12">CBS 573.63</strain>
    </source>
</reference>
<dbReference type="EMBL" id="CAWUOM010000109">
    <property type="protein sequence ID" value="CAK7272510.1"/>
    <property type="molecule type" value="Genomic_DNA"/>
</dbReference>
<keyword evidence="7" id="KW-0418">Kinase</keyword>
<evidence type="ECO:0000259" key="10">
    <source>
        <dbReference type="Pfam" id="PF16575"/>
    </source>
</evidence>
<dbReference type="Proteomes" id="UP001642501">
    <property type="component" value="Unassembled WGS sequence"/>
</dbReference>
<comment type="similarity">
    <text evidence="2">Belongs to the Clp1 family. NOL9/GRC3 subfamily.</text>
</comment>
<evidence type="ECO:0000256" key="3">
    <source>
        <dbReference type="ARBA" id="ARBA00018706"/>
    </source>
</evidence>
<keyword evidence="12" id="KW-1185">Reference proteome</keyword>
<keyword evidence="8" id="KW-0067">ATP-binding</keyword>
<keyword evidence="6" id="KW-0547">Nucleotide-binding</keyword>
<evidence type="ECO:0000256" key="1">
    <source>
        <dbReference type="ARBA" id="ARBA00003798"/>
    </source>
</evidence>
<keyword evidence="5" id="KW-0808">Transferase</keyword>
<evidence type="ECO:0000256" key="5">
    <source>
        <dbReference type="ARBA" id="ARBA00022679"/>
    </source>
</evidence>
<evidence type="ECO:0000256" key="8">
    <source>
        <dbReference type="ARBA" id="ARBA00022840"/>
    </source>
</evidence>
<evidence type="ECO:0000256" key="2">
    <source>
        <dbReference type="ARBA" id="ARBA00011003"/>
    </source>
</evidence>
<proteinExistence type="inferred from homology"/>
<comment type="caution">
    <text evidence="11">The sequence shown here is derived from an EMBL/GenBank/DDBJ whole genome shotgun (WGS) entry which is preliminary data.</text>
</comment>
<evidence type="ECO:0000313" key="11">
    <source>
        <dbReference type="EMBL" id="CAK7272510.1"/>
    </source>
</evidence>
<dbReference type="PANTHER" id="PTHR12755:SF3">
    <property type="entry name" value="POLYNUCLEOTIDE 5'-HYDROXYL-KINASE NOL9"/>
    <property type="match status" value="1"/>
</dbReference>
<gene>
    <name evidence="11" type="primary">GRC3</name>
    <name evidence="11" type="ORF">SEPCBS57363_005167</name>
</gene>
<accession>A0ABP0DW27</accession>
<dbReference type="PANTHER" id="PTHR12755">
    <property type="entry name" value="CLEAVAGE/POLYADENYLATION FACTOR IA SUBUNIT CLP1P"/>
    <property type="match status" value="1"/>
</dbReference>
<evidence type="ECO:0000313" key="12">
    <source>
        <dbReference type="Proteomes" id="UP001642501"/>
    </source>
</evidence>
<evidence type="ECO:0000256" key="9">
    <source>
        <dbReference type="SAM" id="MobiDB-lite"/>
    </source>
</evidence>
<dbReference type="Pfam" id="PF16575">
    <property type="entry name" value="CLP1_P"/>
    <property type="match status" value="1"/>
</dbReference>
<evidence type="ECO:0000256" key="6">
    <source>
        <dbReference type="ARBA" id="ARBA00022741"/>
    </source>
</evidence>
<dbReference type="InterPro" id="IPR027417">
    <property type="entry name" value="P-loop_NTPase"/>
</dbReference>